<protein>
    <submittedName>
        <fullName evidence="4">Zinc finger protein</fullName>
    </submittedName>
</protein>
<feature type="compositionally biased region" description="Acidic residues" evidence="2">
    <location>
        <begin position="287"/>
        <end position="323"/>
    </location>
</feature>
<dbReference type="InterPro" id="IPR000571">
    <property type="entry name" value="Znf_CCCH"/>
</dbReference>
<feature type="region of interest" description="Disordered" evidence="2">
    <location>
        <begin position="170"/>
        <end position="449"/>
    </location>
</feature>
<dbReference type="InParanoid" id="Q24F68"/>
<feature type="zinc finger region" description="C3H1-type" evidence="1">
    <location>
        <begin position="75"/>
        <end position="104"/>
    </location>
</feature>
<dbReference type="HOGENOM" id="CLU_321481_0_0_1"/>
<keyword evidence="1" id="KW-0862">Zinc</keyword>
<feature type="region of interest" description="Disordered" evidence="2">
    <location>
        <begin position="117"/>
        <end position="152"/>
    </location>
</feature>
<keyword evidence="1" id="KW-0479">Metal-binding</keyword>
<feature type="zinc finger region" description="C3H1-type" evidence="1">
    <location>
        <begin position="35"/>
        <end position="62"/>
    </location>
</feature>
<feature type="region of interest" description="Disordered" evidence="2">
    <location>
        <begin position="471"/>
        <end position="556"/>
    </location>
</feature>
<dbReference type="KEGG" id="tet:TTHERM_01128580"/>
<reference evidence="5" key="1">
    <citation type="journal article" date="2006" name="PLoS Biol.">
        <title>Macronuclear genome sequence of the ciliate Tetrahymena thermophila, a model eukaryote.</title>
        <authorList>
            <person name="Eisen J.A."/>
            <person name="Coyne R.S."/>
            <person name="Wu M."/>
            <person name="Wu D."/>
            <person name="Thiagarajan M."/>
            <person name="Wortman J.R."/>
            <person name="Badger J.H."/>
            <person name="Ren Q."/>
            <person name="Amedeo P."/>
            <person name="Jones K.M."/>
            <person name="Tallon L.J."/>
            <person name="Delcher A.L."/>
            <person name="Salzberg S.L."/>
            <person name="Silva J.C."/>
            <person name="Haas B.J."/>
            <person name="Majoros W.H."/>
            <person name="Farzad M."/>
            <person name="Carlton J.M."/>
            <person name="Smith R.K. Jr."/>
            <person name="Garg J."/>
            <person name="Pearlman R.E."/>
            <person name="Karrer K.M."/>
            <person name="Sun L."/>
            <person name="Manning G."/>
            <person name="Elde N.C."/>
            <person name="Turkewitz A.P."/>
            <person name="Asai D.J."/>
            <person name="Wilkes D.E."/>
            <person name="Wang Y."/>
            <person name="Cai H."/>
            <person name="Collins K."/>
            <person name="Stewart B.A."/>
            <person name="Lee S.R."/>
            <person name="Wilamowska K."/>
            <person name="Weinberg Z."/>
            <person name="Ruzzo W.L."/>
            <person name="Wloga D."/>
            <person name="Gaertig J."/>
            <person name="Frankel J."/>
            <person name="Tsao C.-C."/>
            <person name="Gorovsky M.A."/>
            <person name="Keeling P.J."/>
            <person name="Waller R.F."/>
            <person name="Patron N.J."/>
            <person name="Cherry J.M."/>
            <person name="Stover N.A."/>
            <person name="Krieger C.J."/>
            <person name="del Toro C."/>
            <person name="Ryder H.F."/>
            <person name="Williamson S.C."/>
            <person name="Barbeau R.A."/>
            <person name="Hamilton E.P."/>
            <person name="Orias E."/>
        </authorList>
    </citation>
    <scope>NUCLEOTIDE SEQUENCE [LARGE SCALE GENOMIC DNA]</scope>
    <source>
        <strain evidence="5">SB210</strain>
    </source>
</reference>
<evidence type="ECO:0000313" key="4">
    <source>
        <dbReference type="EMBL" id="EAS06407.1"/>
    </source>
</evidence>
<evidence type="ECO:0000313" key="5">
    <source>
        <dbReference type="Proteomes" id="UP000009168"/>
    </source>
</evidence>
<feature type="compositionally biased region" description="Basic and acidic residues" evidence="2">
    <location>
        <begin position="362"/>
        <end position="372"/>
    </location>
</feature>
<dbReference type="AlphaFoldDB" id="Q24F68"/>
<feature type="compositionally biased region" description="Acidic residues" evidence="2">
    <location>
        <begin position="387"/>
        <end position="411"/>
    </location>
</feature>
<feature type="compositionally biased region" description="Polar residues" evidence="2">
    <location>
        <begin position="1"/>
        <end position="13"/>
    </location>
</feature>
<evidence type="ECO:0000259" key="3">
    <source>
        <dbReference type="PROSITE" id="PS50103"/>
    </source>
</evidence>
<dbReference type="GeneID" id="7827971"/>
<dbReference type="Proteomes" id="UP000009168">
    <property type="component" value="Unassembled WGS sequence"/>
</dbReference>
<organism evidence="4 5">
    <name type="scientific">Tetrahymena thermophila (strain SB210)</name>
    <dbReference type="NCBI Taxonomy" id="312017"/>
    <lineage>
        <taxon>Eukaryota</taxon>
        <taxon>Sar</taxon>
        <taxon>Alveolata</taxon>
        <taxon>Ciliophora</taxon>
        <taxon>Intramacronucleata</taxon>
        <taxon>Oligohymenophorea</taxon>
        <taxon>Hymenostomatida</taxon>
        <taxon>Tetrahymenina</taxon>
        <taxon>Tetrahymenidae</taxon>
        <taxon>Tetrahymena</taxon>
    </lineage>
</organism>
<evidence type="ECO:0000256" key="2">
    <source>
        <dbReference type="SAM" id="MobiDB-lite"/>
    </source>
</evidence>
<dbReference type="SMART" id="SM00356">
    <property type="entry name" value="ZnF_C3H1"/>
    <property type="match status" value="2"/>
</dbReference>
<dbReference type="OMA" id="PYKKHLC"/>
<dbReference type="RefSeq" id="XP_001026652.1">
    <property type="nucleotide sequence ID" value="XM_001026652.3"/>
</dbReference>
<proteinExistence type="predicted"/>
<feature type="region of interest" description="Disordered" evidence="2">
    <location>
        <begin position="1"/>
        <end position="30"/>
    </location>
</feature>
<feature type="domain" description="C3H1-type" evidence="3">
    <location>
        <begin position="75"/>
        <end position="104"/>
    </location>
</feature>
<name>Q24F68_TETTS</name>
<keyword evidence="1" id="KW-0863">Zinc-finger</keyword>
<feature type="compositionally biased region" description="Basic and acidic residues" evidence="2">
    <location>
        <begin position="493"/>
        <end position="510"/>
    </location>
</feature>
<accession>Q24F68</accession>
<sequence>MQGKNNYRKNTAPQYPDDEKGAYYRSSDQNSDHPLSRINFCMDFIEKTCLKGDTCKKRHIYYAQLRKELKSIQPPYKKHLCQLYEQQKKCPKSKFLCLFAHGESDIWNSRFPETKAETINSTEVDERKRNQKKQEPSRQKPAPQQQNVQAPLIGNKQEDLIQQIIKMKQQQIQNNKIQPDEGKKKKESNEKKPKNDKKKFKEQSIEPQIKAVTSSRNNNREKRNIQPQQNGLRVQNNQRNQEVNQSAIQKRNGQRTNKQGVNPDAMTDEQFDDYLLQLKEEMLMNEQGEDKDDYSDDNEDEEDQNEGSDEIDNNDQDVFDDEKEELKDCVYDSSSNSDDKDNDLFIDHKNNSKKQAQKKSASPKEEKADKSNKSKNQKKQSIKKEEEEQEEEESWESEEDQDNEDDDDDDEKEKKDSNKVAQKSKNGKENQKNQKNLTDFKNIDWKNLDENKLTNQQLMTLYATILQNENEVNSQDEEESDENNLSKEYNQLDEQKLEEERQKRKQERAELRKKKKEEKKQQKQLEKDKKTAYTQKLQTQKNDSLPVQSASNGGNTNNFAQNKDQFFQFDQLEIFCFCYFNTESDLKNWKEALLDVFYELQIPRNALIITEEDRCEGEFGVLIKLKSLRVVCLQLLRINLYKTQKLKILFKIVANPDSQISFSKQIIATKKLNDYSFQGQDGQTYIIFNSTIDHSESENLEFKNYDFRNYNENTRKLEEVITGMLNREEFENEQFYNKEQISGRIFLGVKDATRQFVGSCTTNNHHESFFTFLAKRLRDCQPAVRANLYQREECRLVIPGENENEFFPILDLKIFIINVNKPEKNTIYATSSGLYFQKIEEGNWPMSACSLYEKRQKNYMSEEKFKLALKQLDRRYFYVMAKMANQNALIQSDFNNIDQSQF</sequence>
<gene>
    <name evidence="4" type="ORF">TTHERM_01128580</name>
</gene>
<feature type="compositionally biased region" description="Basic and acidic residues" evidence="2">
    <location>
        <begin position="178"/>
        <end position="204"/>
    </location>
</feature>
<dbReference type="Gene3D" id="4.10.1000.10">
    <property type="entry name" value="Zinc finger, CCCH-type"/>
    <property type="match status" value="1"/>
</dbReference>
<evidence type="ECO:0000256" key="1">
    <source>
        <dbReference type="PROSITE-ProRule" id="PRU00723"/>
    </source>
</evidence>
<dbReference type="GO" id="GO:0008270">
    <property type="term" value="F:zinc ion binding"/>
    <property type="evidence" value="ECO:0007669"/>
    <property type="project" value="UniProtKB-KW"/>
</dbReference>
<feature type="domain" description="C3H1-type" evidence="3">
    <location>
        <begin position="35"/>
        <end position="62"/>
    </location>
</feature>
<feature type="compositionally biased region" description="Low complexity" evidence="2">
    <location>
        <begin position="233"/>
        <end position="245"/>
    </location>
</feature>
<feature type="compositionally biased region" description="Polar residues" evidence="2">
    <location>
        <begin position="532"/>
        <end position="556"/>
    </location>
</feature>
<feature type="compositionally biased region" description="Basic and acidic residues" evidence="2">
    <location>
        <begin position="124"/>
        <end position="138"/>
    </location>
</feature>
<dbReference type="PROSITE" id="PS50103">
    <property type="entry name" value="ZF_C3H1"/>
    <property type="match status" value="2"/>
</dbReference>
<feature type="compositionally biased region" description="Polar residues" evidence="2">
    <location>
        <begin position="246"/>
        <end position="260"/>
    </location>
</feature>
<dbReference type="OrthoDB" id="10684450at2759"/>
<feature type="compositionally biased region" description="Basic and acidic residues" evidence="2">
    <location>
        <begin position="518"/>
        <end position="531"/>
    </location>
</feature>
<dbReference type="EMBL" id="GG662295">
    <property type="protein sequence ID" value="EAS06407.1"/>
    <property type="molecule type" value="Genomic_DNA"/>
</dbReference>
<feature type="compositionally biased region" description="Basic and acidic residues" evidence="2">
    <location>
        <begin position="337"/>
        <end position="350"/>
    </location>
</feature>
<keyword evidence="5" id="KW-1185">Reference proteome</keyword>